<dbReference type="Proteomes" id="UP000776276">
    <property type="component" value="Unassembled WGS sequence"/>
</dbReference>
<dbReference type="Pfam" id="PF00581">
    <property type="entry name" value="Rhodanese"/>
    <property type="match status" value="2"/>
</dbReference>
<dbReference type="CDD" id="cd01448">
    <property type="entry name" value="TST_Repeat_1"/>
    <property type="match status" value="1"/>
</dbReference>
<evidence type="ECO:0000313" key="4">
    <source>
        <dbReference type="EMBL" id="MBU3077292.1"/>
    </source>
</evidence>
<reference evidence="4 5" key="1">
    <citation type="submission" date="2021-06" db="EMBL/GenBank/DDBJ databases">
        <title>Sphingomonas sp. XMGL2, whole genome shotgun sequencing project.</title>
        <authorList>
            <person name="Zhao G."/>
            <person name="Shen L."/>
        </authorList>
    </citation>
    <scope>NUCLEOTIDE SEQUENCE [LARGE SCALE GENOMIC DNA]</scope>
    <source>
        <strain evidence="4 5">XMGL2</strain>
    </source>
</reference>
<dbReference type="SMART" id="SM00450">
    <property type="entry name" value="RHOD"/>
    <property type="match status" value="2"/>
</dbReference>
<evidence type="ECO:0000259" key="3">
    <source>
        <dbReference type="PROSITE" id="PS50206"/>
    </source>
</evidence>
<dbReference type="PROSITE" id="PS50206">
    <property type="entry name" value="RHODANESE_3"/>
    <property type="match status" value="2"/>
</dbReference>
<dbReference type="InterPro" id="IPR001763">
    <property type="entry name" value="Rhodanese-like_dom"/>
</dbReference>
<evidence type="ECO:0000256" key="1">
    <source>
        <dbReference type="ARBA" id="ARBA00022679"/>
    </source>
</evidence>
<dbReference type="PANTHER" id="PTHR11364:SF27">
    <property type="entry name" value="SULFURTRANSFERASE"/>
    <property type="match status" value="1"/>
</dbReference>
<accession>A0ABS6BHK3</accession>
<comment type="caution">
    <text evidence="4">The sequence shown here is derived from an EMBL/GenBank/DDBJ whole genome shotgun (WGS) entry which is preliminary data.</text>
</comment>
<keyword evidence="5" id="KW-1185">Reference proteome</keyword>
<dbReference type="PROSITE" id="PS00683">
    <property type="entry name" value="RHODANESE_2"/>
    <property type="match status" value="1"/>
</dbReference>
<feature type="domain" description="Rhodanese" evidence="3">
    <location>
        <begin position="164"/>
        <end position="277"/>
    </location>
</feature>
<dbReference type="EMBL" id="JAHKRT010000002">
    <property type="protein sequence ID" value="MBU3077292.1"/>
    <property type="molecule type" value="Genomic_DNA"/>
</dbReference>
<sequence>MDSLVSTQWLADQAGAADLVILDATLLDPALGRDAEAEFADAHIPGARFLGLKTLVDASSPLPNTLPEPGAFASRLAALGVNGDARLVLYDNSPWKTAARGWWMLRASGFERVAILDGGLALWKAEGRPIETGAPLPAAAVAAATAPAPFAGTRDLAAVQANLQSDAEQLVDARSAARYAGEEAERAGVEPGHIPGSRSLPYSKLFDGDGRWKRGAALQAEFDRAGVDPGRPLVVTCGSGITACVVAFGAHLLGRDDVALYDGSWTEWGGDPATPKATGPAA</sequence>
<dbReference type="InterPro" id="IPR001307">
    <property type="entry name" value="Thiosulphate_STrfase_CS"/>
</dbReference>
<gene>
    <name evidence="4" type="ORF">KOF26_05365</name>
</gene>
<name>A0ABS6BHK3_9SPHN</name>
<dbReference type="PANTHER" id="PTHR11364">
    <property type="entry name" value="THIOSULFATE SULFERTANSFERASE"/>
    <property type="match status" value="1"/>
</dbReference>
<evidence type="ECO:0000256" key="2">
    <source>
        <dbReference type="RuleBase" id="RU000507"/>
    </source>
</evidence>
<dbReference type="RefSeq" id="WP_216321245.1">
    <property type="nucleotide sequence ID" value="NZ_JAHKRT010000002.1"/>
</dbReference>
<keyword evidence="1 2" id="KW-0808">Transferase</keyword>
<protein>
    <recommendedName>
        <fullName evidence="2">Sulfurtransferase</fullName>
    </recommendedName>
</protein>
<dbReference type="PROSITE" id="PS00380">
    <property type="entry name" value="RHODANESE_1"/>
    <property type="match status" value="1"/>
</dbReference>
<organism evidence="4 5">
    <name type="scientific">Sphingomonas quercus</name>
    <dbReference type="NCBI Taxonomy" id="2842451"/>
    <lineage>
        <taxon>Bacteria</taxon>
        <taxon>Pseudomonadati</taxon>
        <taxon>Pseudomonadota</taxon>
        <taxon>Alphaproteobacteria</taxon>
        <taxon>Sphingomonadales</taxon>
        <taxon>Sphingomonadaceae</taxon>
        <taxon>Sphingomonas</taxon>
    </lineage>
</organism>
<feature type="domain" description="Rhodanese" evidence="3">
    <location>
        <begin position="15"/>
        <end position="132"/>
    </location>
</feature>
<evidence type="ECO:0000313" key="5">
    <source>
        <dbReference type="Proteomes" id="UP000776276"/>
    </source>
</evidence>
<dbReference type="InterPro" id="IPR045078">
    <property type="entry name" value="TST/MPST-like"/>
</dbReference>
<dbReference type="CDD" id="cd01449">
    <property type="entry name" value="TST_Repeat_2"/>
    <property type="match status" value="1"/>
</dbReference>
<proteinExistence type="predicted"/>